<feature type="coiled-coil region" evidence="1">
    <location>
        <begin position="401"/>
        <end position="437"/>
    </location>
</feature>
<feature type="compositionally biased region" description="Low complexity" evidence="2">
    <location>
        <begin position="106"/>
        <end position="118"/>
    </location>
</feature>
<keyword evidence="3" id="KW-0812">Transmembrane</keyword>
<dbReference type="AlphaFoldDB" id="A0A078B7K9"/>
<feature type="compositionally biased region" description="Low complexity" evidence="2">
    <location>
        <begin position="1"/>
        <end position="98"/>
    </location>
</feature>
<reference evidence="4 5" key="1">
    <citation type="submission" date="2014-06" db="EMBL/GenBank/DDBJ databases">
        <authorList>
            <person name="Swart Estienne"/>
        </authorList>
    </citation>
    <scope>NUCLEOTIDE SEQUENCE [LARGE SCALE GENOMIC DNA]</scope>
    <source>
        <strain evidence="4 5">130c</strain>
    </source>
</reference>
<feature type="coiled-coil region" evidence="1">
    <location>
        <begin position="293"/>
        <end position="324"/>
    </location>
</feature>
<evidence type="ECO:0000313" key="4">
    <source>
        <dbReference type="EMBL" id="CDW90490.1"/>
    </source>
</evidence>
<dbReference type="InParanoid" id="A0A078B7K9"/>
<feature type="compositionally biased region" description="Low complexity" evidence="2">
    <location>
        <begin position="158"/>
        <end position="185"/>
    </location>
</feature>
<name>A0A078B7K9_STYLE</name>
<feature type="transmembrane region" description="Helical" evidence="3">
    <location>
        <begin position="718"/>
        <end position="736"/>
    </location>
</feature>
<feature type="coiled-coil region" evidence="1">
    <location>
        <begin position="470"/>
        <end position="497"/>
    </location>
</feature>
<evidence type="ECO:0000256" key="1">
    <source>
        <dbReference type="SAM" id="Coils"/>
    </source>
</evidence>
<sequence length="766" mass="87866">MNKGAQQSNNNTSTSQTQANTQKTTVDPKTQQNATTLSQSTTNTTNQSQISQTQNKPLVNTTTTTNTSSNQATNQNISNQQQQQNLPAQQQQQQNANSKKVEEQKTTTQTQSNATVGTATQQNANLNQQNTTGTADQQKLQANTGALNTTTSKVDPKQQATGTTGTQQQQNQIQQQNTNTQQQQNLAKTEVKVDASKQGSQQNNATGLQNQDGIGSESYIAVQKRIPQVEPITDKDLQGKAGIDQISYLESLKVKYSTQIDTQTKQFKRQETLNAYNRQQMKKQSIMVQRSLIQEQTSKNLRLLQKYEEKKAEVDREIVIEDQRLESLKTIPAQAQPKVDPKVQGQPPSKEEPTKIQQLNQISSKLQTDIEILKARILEGERVKLELEELLEDKSDFLKQNGDLILQIEGLEQTIKRQEQELKLLDAEVEKKKQEEIMAIKSQNDKASQSLVIMSKLEGSIKTHYREQELISLEQQYKQMQEKIKTQILDQEKLNKKIGEAKTLNNITDEHIELQKIRSEIKLCQDQLINDRKIIQDSDTKINAYQNDIYALEALYEEEVDLNRELTNERFWLNEQVLEQQQNLDTVREEYEELKNQEDNKPVFIQQRRVQGVPISSQFATNNFSSQQLNTNAQSQDLYNYSPLRQYEAQDLQNQQVPQQYIRQDEVLNQVQAQDQDQKNQQLVYNEKLDVETNEKLSDQYLETHKKLLQSETNSFDLLLFFIAVITLLLLVNIYFSNYRSLEPISTYARMTKDFLFSGLGKFSKK</sequence>
<feature type="region of interest" description="Disordered" evidence="2">
    <location>
        <begin position="1"/>
        <end position="118"/>
    </location>
</feature>
<gene>
    <name evidence="4" type="primary">Contig15648.g16669</name>
    <name evidence="4" type="ORF">STYLEM_19634</name>
</gene>
<evidence type="ECO:0008006" key="6">
    <source>
        <dbReference type="Google" id="ProtNLM"/>
    </source>
</evidence>
<keyword evidence="3" id="KW-1133">Transmembrane helix</keyword>
<keyword evidence="3" id="KW-0472">Membrane</keyword>
<feature type="compositionally biased region" description="Polar residues" evidence="2">
    <location>
        <begin position="197"/>
        <end position="212"/>
    </location>
</feature>
<organism evidence="4 5">
    <name type="scientific">Stylonychia lemnae</name>
    <name type="common">Ciliate</name>
    <dbReference type="NCBI Taxonomy" id="5949"/>
    <lineage>
        <taxon>Eukaryota</taxon>
        <taxon>Sar</taxon>
        <taxon>Alveolata</taxon>
        <taxon>Ciliophora</taxon>
        <taxon>Intramacronucleata</taxon>
        <taxon>Spirotrichea</taxon>
        <taxon>Stichotrichia</taxon>
        <taxon>Sporadotrichida</taxon>
        <taxon>Oxytrichidae</taxon>
        <taxon>Stylonychinae</taxon>
        <taxon>Stylonychia</taxon>
    </lineage>
</organism>
<keyword evidence="1" id="KW-0175">Coiled coil</keyword>
<evidence type="ECO:0000313" key="5">
    <source>
        <dbReference type="Proteomes" id="UP000039865"/>
    </source>
</evidence>
<dbReference type="EMBL" id="CCKQ01018521">
    <property type="protein sequence ID" value="CDW90490.1"/>
    <property type="molecule type" value="Genomic_DNA"/>
</dbReference>
<proteinExistence type="predicted"/>
<evidence type="ECO:0000256" key="3">
    <source>
        <dbReference type="SAM" id="Phobius"/>
    </source>
</evidence>
<dbReference type="Proteomes" id="UP000039865">
    <property type="component" value="Unassembled WGS sequence"/>
</dbReference>
<feature type="region of interest" description="Disordered" evidence="2">
    <location>
        <begin position="148"/>
        <end position="212"/>
    </location>
</feature>
<feature type="region of interest" description="Disordered" evidence="2">
    <location>
        <begin position="331"/>
        <end position="353"/>
    </location>
</feature>
<accession>A0A078B7K9</accession>
<keyword evidence="5" id="KW-1185">Reference proteome</keyword>
<evidence type="ECO:0000256" key="2">
    <source>
        <dbReference type="SAM" id="MobiDB-lite"/>
    </source>
</evidence>
<protein>
    <recommendedName>
        <fullName evidence="6">Transmembrane protein</fullName>
    </recommendedName>
</protein>